<keyword evidence="11 12" id="KW-0472">Membrane</keyword>
<evidence type="ECO:0000256" key="7">
    <source>
        <dbReference type="ARBA" id="ARBA00022989"/>
    </source>
</evidence>
<accession>A0AA38FUP4</accession>
<evidence type="ECO:0000256" key="5">
    <source>
        <dbReference type="ARBA" id="ARBA00022692"/>
    </source>
</evidence>
<evidence type="ECO:0000313" key="15">
    <source>
        <dbReference type="Proteomes" id="UP000824469"/>
    </source>
</evidence>
<dbReference type="PROSITE" id="PS50255">
    <property type="entry name" value="CYTOCHROME_B5_2"/>
    <property type="match status" value="1"/>
</dbReference>
<keyword evidence="5 12" id="KW-0812">Transmembrane</keyword>
<keyword evidence="6" id="KW-0479">Metal-binding</keyword>
<evidence type="ECO:0000256" key="11">
    <source>
        <dbReference type="ARBA" id="ARBA00023136"/>
    </source>
</evidence>
<dbReference type="Pfam" id="PF00173">
    <property type="entry name" value="Cyt-b5"/>
    <property type="match status" value="1"/>
</dbReference>
<dbReference type="GO" id="GO:0046872">
    <property type="term" value="F:metal ion binding"/>
    <property type="evidence" value="ECO:0007669"/>
    <property type="project" value="UniProtKB-KW"/>
</dbReference>
<dbReference type="Gene3D" id="3.10.120.10">
    <property type="entry name" value="Cytochrome b5-like heme/steroid binding domain"/>
    <property type="match status" value="1"/>
</dbReference>
<evidence type="ECO:0000256" key="1">
    <source>
        <dbReference type="ARBA" id="ARBA00004141"/>
    </source>
</evidence>
<evidence type="ECO:0000313" key="14">
    <source>
        <dbReference type="EMBL" id="KAH9310405.1"/>
    </source>
</evidence>
<protein>
    <recommendedName>
        <fullName evidence="13">Cytochrome b5 heme-binding domain-containing protein</fullName>
    </recommendedName>
</protein>
<dbReference type="Proteomes" id="UP000824469">
    <property type="component" value="Unassembled WGS sequence"/>
</dbReference>
<evidence type="ECO:0000256" key="3">
    <source>
        <dbReference type="ARBA" id="ARBA00009295"/>
    </source>
</evidence>
<dbReference type="InterPro" id="IPR036400">
    <property type="entry name" value="Cyt_B5-like_heme/steroid_sf"/>
</dbReference>
<gene>
    <name evidence="14" type="ORF">KI387_025440</name>
</gene>
<dbReference type="PRINTS" id="PR00363">
    <property type="entry name" value="CYTOCHROMEB5"/>
</dbReference>
<evidence type="ECO:0000256" key="12">
    <source>
        <dbReference type="SAM" id="Phobius"/>
    </source>
</evidence>
<evidence type="ECO:0000256" key="9">
    <source>
        <dbReference type="ARBA" id="ARBA00023004"/>
    </source>
</evidence>
<dbReference type="InterPro" id="IPR005804">
    <property type="entry name" value="FA_desaturase_dom"/>
</dbReference>
<dbReference type="InterPro" id="IPR001199">
    <property type="entry name" value="Cyt_B5-like_heme/steroid-bd"/>
</dbReference>
<keyword evidence="15" id="KW-1185">Reference proteome</keyword>
<comment type="caution">
    <text evidence="14">The sequence shown here is derived from an EMBL/GenBank/DDBJ whole genome shotgun (WGS) entry which is preliminary data.</text>
</comment>
<keyword evidence="7 12" id="KW-1133">Transmembrane helix</keyword>
<dbReference type="InterPro" id="IPR012171">
    <property type="entry name" value="Fatty_acid_desaturase"/>
</dbReference>
<keyword evidence="8" id="KW-0560">Oxidoreductase</keyword>
<dbReference type="OMA" id="LSANWWN"/>
<proteinExistence type="inferred from homology"/>
<evidence type="ECO:0000256" key="4">
    <source>
        <dbReference type="ARBA" id="ARBA00022617"/>
    </source>
</evidence>
<dbReference type="EMBL" id="JAHRHJ020000006">
    <property type="protein sequence ID" value="KAH9310405.1"/>
    <property type="molecule type" value="Genomic_DNA"/>
</dbReference>
<reference evidence="14 15" key="1">
    <citation type="journal article" date="2021" name="Nat. Plants">
        <title>The Taxus genome provides insights into paclitaxel biosynthesis.</title>
        <authorList>
            <person name="Xiong X."/>
            <person name="Gou J."/>
            <person name="Liao Q."/>
            <person name="Li Y."/>
            <person name="Zhou Q."/>
            <person name="Bi G."/>
            <person name="Li C."/>
            <person name="Du R."/>
            <person name="Wang X."/>
            <person name="Sun T."/>
            <person name="Guo L."/>
            <person name="Liang H."/>
            <person name="Lu P."/>
            <person name="Wu Y."/>
            <person name="Zhang Z."/>
            <person name="Ro D.K."/>
            <person name="Shang Y."/>
            <person name="Huang S."/>
            <person name="Yan J."/>
        </authorList>
    </citation>
    <scope>NUCLEOTIDE SEQUENCE [LARGE SCALE GENOMIC DNA]</scope>
    <source>
        <strain evidence="14">Ta-2019</strain>
    </source>
</reference>
<keyword evidence="9" id="KW-0408">Iron</keyword>
<comment type="similarity">
    <text evidence="3">Belongs to the fatty acid desaturase type 1 family.</text>
</comment>
<evidence type="ECO:0000256" key="10">
    <source>
        <dbReference type="ARBA" id="ARBA00023098"/>
    </source>
</evidence>
<evidence type="ECO:0000256" key="2">
    <source>
        <dbReference type="ARBA" id="ARBA00005189"/>
    </source>
</evidence>
<evidence type="ECO:0000256" key="6">
    <source>
        <dbReference type="ARBA" id="ARBA00022723"/>
    </source>
</evidence>
<evidence type="ECO:0000256" key="8">
    <source>
        <dbReference type="ARBA" id="ARBA00023002"/>
    </source>
</evidence>
<feature type="transmembrane region" description="Helical" evidence="12">
    <location>
        <begin position="143"/>
        <end position="159"/>
    </location>
</feature>
<dbReference type="Pfam" id="PF00487">
    <property type="entry name" value="FA_desaturase"/>
    <property type="match status" value="1"/>
</dbReference>
<feature type="transmembrane region" description="Helical" evidence="12">
    <location>
        <begin position="118"/>
        <end position="137"/>
    </location>
</feature>
<dbReference type="SUPFAM" id="SSF55856">
    <property type="entry name" value="Cytochrome b5-like heme/steroid binding domain"/>
    <property type="match status" value="1"/>
</dbReference>
<dbReference type="SMART" id="SM01117">
    <property type="entry name" value="Cyt-b5"/>
    <property type="match status" value="1"/>
</dbReference>
<dbReference type="AlphaFoldDB" id="A0AA38FUP4"/>
<dbReference type="GO" id="GO:0016717">
    <property type="term" value="F:oxidoreductase activity, acting on paired donors, with oxidation of a pair of donors resulting in the reduction of molecular oxygen to two molecules of water"/>
    <property type="evidence" value="ECO:0007669"/>
    <property type="project" value="TreeGrafter"/>
</dbReference>
<dbReference type="GO" id="GO:0016020">
    <property type="term" value="C:membrane"/>
    <property type="evidence" value="ECO:0007669"/>
    <property type="project" value="UniProtKB-SubCell"/>
</dbReference>
<dbReference type="CDD" id="cd03506">
    <property type="entry name" value="Delta6-FADS-like"/>
    <property type="match status" value="1"/>
</dbReference>
<dbReference type="PIRSF" id="PIRSF015921">
    <property type="entry name" value="FA_sphinglp_des"/>
    <property type="match status" value="1"/>
</dbReference>
<feature type="domain" description="Cytochrome b5 heme-binding" evidence="13">
    <location>
        <begin position="13"/>
        <end position="88"/>
    </location>
</feature>
<dbReference type="GO" id="GO:0006629">
    <property type="term" value="P:lipid metabolic process"/>
    <property type="evidence" value="ECO:0007669"/>
    <property type="project" value="UniProtKB-KW"/>
</dbReference>
<sequence>MCEFASEEKRPKARKITLEELKKHGKREDLWLAIEGKVYNVTEWVDKHPGGELVLLNLAGQDISDIFIAYHPLSAWKFLPAYFVGYLDGEDVLESTKDYRLLRSDLHKAGMFKGGLSLYYKITLWIIAMLSTCVFGVVFSTNIFVHMISAVLLGLAWMQSGFIGHDSAHFGLVKSRKLEIAIQLLVGNLLTGVSIGWWKRSHNVHHTAVNNLEYDSDLQYLPLYAVSTKFFKGLYSKYYEKKMDFDRLSRFLVSYQHWSFYPVMAVARFLLFGQSVTLVFDLKKRVDYRVYEILAMAVFWVWFPALVFCLPTWTERVAFVLICFAVSGIQHVQFCLNHFSADVFVGQPSSKEWFPMQIMGTVNITCSPWMDWFHGGLQFQVEHHCFPRVPRQNLRKLKEFVKPLCEKHGLPYKSATFWEANVLMIKTLRAAAMEAQDLSKPVPKNLLWEAVNTYG</sequence>
<feature type="transmembrane region" description="Helical" evidence="12">
    <location>
        <begin position="258"/>
        <end position="281"/>
    </location>
</feature>
<evidence type="ECO:0000259" key="13">
    <source>
        <dbReference type="PROSITE" id="PS50255"/>
    </source>
</evidence>
<dbReference type="PANTHER" id="PTHR19353:SF30">
    <property type="entry name" value="DELTA 8-(E)-SPHINGOLIPID DESATURASE"/>
    <property type="match status" value="1"/>
</dbReference>
<keyword evidence="4" id="KW-0349">Heme</keyword>
<organism evidence="14 15">
    <name type="scientific">Taxus chinensis</name>
    <name type="common">Chinese yew</name>
    <name type="synonym">Taxus wallichiana var. chinensis</name>
    <dbReference type="NCBI Taxonomy" id="29808"/>
    <lineage>
        <taxon>Eukaryota</taxon>
        <taxon>Viridiplantae</taxon>
        <taxon>Streptophyta</taxon>
        <taxon>Embryophyta</taxon>
        <taxon>Tracheophyta</taxon>
        <taxon>Spermatophyta</taxon>
        <taxon>Pinopsida</taxon>
        <taxon>Pinidae</taxon>
        <taxon>Conifers II</taxon>
        <taxon>Cupressales</taxon>
        <taxon>Taxaceae</taxon>
        <taxon>Taxus</taxon>
    </lineage>
</organism>
<feature type="transmembrane region" description="Helical" evidence="12">
    <location>
        <begin position="293"/>
        <end position="313"/>
    </location>
</feature>
<feature type="transmembrane region" description="Helical" evidence="12">
    <location>
        <begin position="180"/>
        <end position="198"/>
    </location>
</feature>
<keyword evidence="10" id="KW-0443">Lipid metabolism</keyword>
<comment type="pathway">
    <text evidence="2">Lipid metabolism.</text>
</comment>
<dbReference type="PANTHER" id="PTHR19353">
    <property type="entry name" value="FATTY ACID DESATURASE 2"/>
    <property type="match status" value="1"/>
</dbReference>
<comment type="subcellular location">
    <subcellularLocation>
        <location evidence="1">Membrane</location>
        <topology evidence="1">Multi-pass membrane protein</topology>
    </subcellularLocation>
</comment>
<name>A0AA38FUP4_TAXCH</name>